<organism evidence="2 3">
    <name type="scientific">Lentithecium fluviatile CBS 122367</name>
    <dbReference type="NCBI Taxonomy" id="1168545"/>
    <lineage>
        <taxon>Eukaryota</taxon>
        <taxon>Fungi</taxon>
        <taxon>Dikarya</taxon>
        <taxon>Ascomycota</taxon>
        <taxon>Pezizomycotina</taxon>
        <taxon>Dothideomycetes</taxon>
        <taxon>Pleosporomycetidae</taxon>
        <taxon>Pleosporales</taxon>
        <taxon>Massarineae</taxon>
        <taxon>Lentitheciaceae</taxon>
        <taxon>Lentithecium</taxon>
    </lineage>
</organism>
<keyword evidence="3" id="KW-1185">Reference proteome</keyword>
<feature type="chain" id="PRO_5026202321" evidence="1">
    <location>
        <begin position="20"/>
        <end position="84"/>
    </location>
</feature>
<dbReference type="AlphaFoldDB" id="A0A6G1IFT5"/>
<accession>A0A6G1IFT5</accession>
<name>A0A6G1IFT5_9PLEO</name>
<gene>
    <name evidence="2" type="ORF">K458DRAFT_166912</name>
</gene>
<feature type="signal peptide" evidence="1">
    <location>
        <begin position="1"/>
        <end position="19"/>
    </location>
</feature>
<dbReference type="Proteomes" id="UP000799291">
    <property type="component" value="Unassembled WGS sequence"/>
</dbReference>
<proteinExistence type="predicted"/>
<dbReference type="EMBL" id="MU005627">
    <property type="protein sequence ID" value="KAF2676995.1"/>
    <property type="molecule type" value="Genomic_DNA"/>
</dbReference>
<evidence type="ECO:0000256" key="1">
    <source>
        <dbReference type="SAM" id="SignalP"/>
    </source>
</evidence>
<evidence type="ECO:0000313" key="3">
    <source>
        <dbReference type="Proteomes" id="UP000799291"/>
    </source>
</evidence>
<protein>
    <submittedName>
        <fullName evidence="2">Uncharacterized protein</fullName>
    </submittedName>
</protein>
<reference evidence="2" key="1">
    <citation type="journal article" date="2020" name="Stud. Mycol.">
        <title>101 Dothideomycetes genomes: a test case for predicting lifestyles and emergence of pathogens.</title>
        <authorList>
            <person name="Haridas S."/>
            <person name="Albert R."/>
            <person name="Binder M."/>
            <person name="Bloem J."/>
            <person name="Labutti K."/>
            <person name="Salamov A."/>
            <person name="Andreopoulos B."/>
            <person name="Baker S."/>
            <person name="Barry K."/>
            <person name="Bills G."/>
            <person name="Bluhm B."/>
            <person name="Cannon C."/>
            <person name="Castanera R."/>
            <person name="Culley D."/>
            <person name="Daum C."/>
            <person name="Ezra D."/>
            <person name="Gonzalez J."/>
            <person name="Henrissat B."/>
            <person name="Kuo A."/>
            <person name="Liang C."/>
            <person name="Lipzen A."/>
            <person name="Lutzoni F."/>
            <person name="Magnuson J."/>
            <person name="Mondo S."/>
            <person name="Nolan M."/>
            <person name="Ohm R."/>
            <person name="Pangilinan J."/>
            <person name="Park H.-J."/>
            <person name="Ramirez L."/>
            <person name="Alfaro M."/>
            <person name="Sun H."/>
            <person name="Tritt A."/>
            <person name="Yoshinaga Y."/>
            <person name="Zwiers L.-H."/>
            <person name="Turgeon B."/>
            <person name="Goodwin S."/>
            <person name="Spatafora J."/>
            <person name="Crous P."/>
            <person name="Grigoriev I."/>
        </authorList>
    </citation>
    <scope>NUCLEOTIDE SEQUENCE</scope>
    <source>
        <strain evidence="2">CBS 122367</strain>
    </source>
</reference>
<sequence length="84" mass="9053">MRQGIIMVCYTLHLLLCFTEDTGYLCISLVDLCRVLALFGFGGYLRDGGNMFCWGNVGVIGVFGKVVWVEGEGARGRGGEGARG</sequence>
<evidence type="ECO:0000313" key="2">
    <source>
        <dbReference type="EMBL" id="KAF2676995.1"/>
    </source>
</evidence>
<keyword evidence="1" id="KW-0732">Signal</keyword>